<gene>
    <name evidence="4" type="ORF">OCL06_09730</name>
</gene>
<reference evidence="5" key="1">
    <citation type="submission" date="2023-07" db="EMBL/GenBank/DDBJ databases">
        <title>Study on multiphase classification of strain Alteromonas salexigens isolated from the Yellow Sea.</title>
        <authorList>
            <person name="Sun L."/>
        </authorList>
    </citation>
    <scope>NUCLEOTIDE SEQUENCE [LARGE SCALE GENOMIC DNA]</scope>
    <source>
        <strain evidence="5">ASW11-19</strain>
    </source>
</reference>
<name>A0ABT2VR36_9ALTE</name>
<keyword evidence="2" id="KW-0812">Transmembrane</keyword>
<sequence>MATYFALSLFTLAIFFDLRAYRIPNMLCATFLTLGIVLNGIENGIAGALWATAAACLMLILLFPLYSLKMLGAGDVKLMMAVGAIIGITLSLWSLAWGIAIGGLLTVLFAAYKAGWSSVKKTVYRYFMCFCMRRYVKPDADEFGAIRVPYAPALALGFLITCYHEPALHQPFLSLLTQVGIH</sequence>
<evidence type="ECO:0000256" key="1">
    <source>
        <dbReference type="ARBA" id="ARBA00005801"/>
    </source>
</evidence>
<accession>A0ABT2VR36</accession>
<evidence type="ECO:0000256" key="2">
    <source>
        <dbReference type="SAM" id="Phobius"/>
    </source>
</evidence>
<dbReference type="PANTHER" id="PTHR30487:SF0">
    <property type="entry name" value="PREPILIN LEADER PEPTIDASE_N-METHYLTRANSFERASE-RELATED"/>
    <property type="match status" value="1"/>
</dbReference>
<organism evidence="4 5">
    <name type="scientific">Alteromonas salexigens</name>
    <dbReference type="NCBI Taxonomy" id="2982530"/>
    <lineage>
        <taxon>Bacteria</taxon>
        <taxon>Pseudomonadati</taxon>
        <taxon>Pseudomonadota</taxon>
        <taxon>Gammaproteobacteria</taxon>
        <taxon>Alteromonadales</taxon>
        <taxon>Alteromonadaceae</taxon>
        <taxon>Alteromonas/Salinimonas group</taxon>
        <taxon>Alteromonas</taxon>
    </lineage>
</organism>
<proteinExistence type="inferred from homology"/>
<feature type="domain" description="Prepilin type IV endopeptidase peptidase" evidence="3">
    <location>
        <begin position="5"/>
        <end position="106"/>
    </location>
</feature>
<keyword evidence="5" id="KW-1185">Reference proteome</keyword>
<evidence type="ECO:0000313" key="5">
    <source>
        <dbReference type="Proteomes" id="UP001209257"/>
    </source>
</evidence>
<protein>
    <submittedName>
        <fullName evidence="4">A24 family peptidase</fullName>
    </submittedName>
</protein>
<dbReference type="Proteomes" id="UP001209257">
    <property type="component" value="Unassembled WGS sequence"/>
</dbReference>
<feature type="transmembrane region" description="Helical" evidence="2">
    <location>
        <begin position="78"/>
        <end position="111"/>
    </location>
</feature>
<dbReference type="Gene3D" id="1.20.120.1220">
    <property type="match status" value="1"/>
</dbReference>
<dbReference type="EMBL" id="JAOTJC010000008">
    <property type="protein sequence ID" value="MCU7554878.1"/>
    <property type="molecule type" value="Genomic_DNA"/>
</dbReference>
<keyword evidence="2" id="KW-1133">Transmembrane helix</keyword>
<dbReference type="Pfam" id="PF01478">
    <property type="entry name" value="Peptidase_A24"/>
    <property type="match status" value="1"/>
</dbReference>
<evidence type="ECO:0000313" key="4">
    <source>
        <dbReference type="EMBL" id="MCU7554878.1"/>
    </source>
</evidence>
<comment type="similarity">
    <text evidence="1">Belongs to the peptidase A24 family.</text>
</comment>
<dbReference type="InterPro" id="IPR050882">
    <property type="entry name" value="Prepilin_peptidase/N-MTase"/>
</dbReference>
<dbReference type="InterPro" id="IPR000045">
    <property type="entry name" value="Prepilin_IV_endopep_pep"/>
</dbReference>
<keyword evidence="2" id="KW-0472">Membrane</keyword>
<dbReference type="RefSeq" id="WP_262993986.1">
    <property type="nucleotide sequence ID" value="NZ_JAOTJC010000008.1"/>
</dbReference>
<evidence type="ECO:0000259" key="3">
    <source>
        <dbReference type="Pfam" id="PF01478"/>
    </source>
</evidence>
<dbReference type="PANTHER" id="PTHR30487">
    <property type="entry name" value="TYPE 4 PREPILIN-LIKE PROTEINS LEADER PEPTIDE-PROCESSING ENZYME"/>
    <property type="match status" value="1"/>
</dbReference>
<feature type="transmembrane region" description="Helical" evidence="2">
    <location>
        <begin position="44"/>
        <end position="66"/>
    </location>
</feature>
<comment type="caution">
    <text evidence="4">The sequence shown here is derived from an EMBL/GenBank/DDBJ whole genome shotgun (WGS) entry which is preliminary data.</text>
</comment>